<dbReference type="GeneID" id="3534110"/>
<organism evidence="2 3">
    <name type="scientific">Trypanosoma cruzi (strain CL Brener)</name>
    <dbReference type="NCBI Taxonomy" id="353153"/>
    <lineage>
        <taxon>Eukaryota</taxon>
        <taxon>Discoba</taxon>
        <taxon>Euglenozoa</taxon>
        <taxon>Kinetoplastea</taxon>
        <taxon>Metakinetoplastina</taxon>
        <taxon>Trypanosomatida</taxon>
        <taxon>Trypanosomatidae</taxon>
        <taxon>Trypanosoma</taxon>
        <taxon>Schizotrypanum</taxon>
    </lineage>
</organism>
<dbReference type="EMBL" id="AAHK01002338">
    <property type="protein sequence ID" value="EAN82753.1"/>
    <property type="molecule type" value="Genomic_DNA"/>
</dbReference>
<evidence type="ECO:0000256" key="1">
    <source>
        <dbReference type="SAM" id="Phobius"/>
    </source>
</evidence>
<accession>Q4CR52</accession>
<dbReference type="Proteomes" id="UP000002296">
    <property type="component" value="Unassembled WGS sequence"/>
</dbReference>
<keyword evidence="1" id="KW-0812">Transmembrane</keyword>
<dbReference type="AlphaFoldDB" id="Q4CR52"/>
<evidence type="ECO:0000313" key="2">
    <source>
        <dbReference type="EMBL" id="EAN82753.1"/>
    </source>
</evidence>
<protein>
    <submittedName>
        <fullName evidence="2">Uncharacterized protein</fullName>
    </submittedName>
</protein>
<feature type="transmembrane region" description="Helical" evidence="1">
    <location>
        <begin position="144"/>
        <end position="162"/>
    </location>
</feature>
<keyword evidence="3" id="KW-1185">Reference proteome</keyword>
<dbReference type="KEGG" id="tcr:509887.10"/>
<comment type="caution">
    <text evidence="2">The sequence shown here is derived from an EMBL/GenBank/DDBJ whole genome shotgun (WGS) entry which is preliminary data.</text>
</comment>
<dbReference type="RefSeq" id="XP_804604.1">
    <property type="nucleotide sequence ID" value="XM_799511.1"/>
</dbReference>
<gene>
    <name evidence="2" type="ORF">Tc00.1047053509887.10</name>
</gene>
<name>Q4CR52_TRYCC</name>
<evidence type="ECO:0000313" key="3">
    <source>
        <dbReference type="Proteomes" id="UP000002296"/>
    </source>
</evidence>
<dbReference type="PaxDb" id="353153-Q4CR52"/>
<dbReference type="InParanoid" id="Q4CR52"/>
<keyword evidence="1" id="KW-1133">Transmembrane helix</keyword>
<sequence>MDEDRTASLFRLILLSVHGRHTHAKCGGGATTIRTAASESDCAVDVDPFSPCLRTAAVLLHSSFRSCVCRARMSSLFLVQCRLIGHTSDASGHVCFCRDPVTWDGGCVGLRGRCEGDGATELIASARFPVGVCTVFGIFCGRMLLRATVFGYCGCFLLFLFWPCS</sequence>
<reference evidence="2 3" key="1">
    <citation type="journal article" date="2005" name="Science">
        <title>The genome sequence of Trypanosoma cruzi, etiologic agent of Chagas disease.</title>
        <authorList>
            <person name="El-Sayed N.M."/>
            <person name="Myler P.J."/>
            <person name="Bartholomeu D.C."/>
            <person name="Nilsson D."/>
            <person name="Aggarwal G."/>
            <person name="Tran A.N."/>
            <person name="Ghedin E."/>
            <person name="Worthey E.A."/>
            <person name="Delcher A.L."/>
            <person name="Blandin G."/>
            <person name="Westenberger S.J."/>
            <person name="Caler E."/>
            <person name="Cerqueira G.C."/>
            <person name="Branche C."/>
            <person name="Haas B."/>
            <person name="Anupama A."/>
            <person name="Arner E."/>
            <person name="Aslund L."/>
            <person name="Attipoe P."/>
            <person name="Bontempi E."/>
            <person name="Bringaud F."/>
            <person name="Burton P."/>
            <person name="Cadag E."/>
            <person name="Campbell D.A."/>
            <person name="Carrington M."/>
            <person name="Crabtree J."/>
            <person name="Darban H."/>
            <person name="da Silveira J.F."/>
            <person name="de Jong P."/>
            <person name="Edwards K."/>
            <person name="Englund P.T."/>
            <person name="Fazelina G."/>
            <person name="Feldblyum T."/>
            <person name="Ferella M."/>
            <person name="Frasch A.C."/>
            <person name="Gull K."/>
            <person name="Horn D."/>
            <person name="Hou L."/>
            <person name="Huang Y."/>
            <person name="Kindlund E."/>
            <person name="Klingbeil M."/>
            <person name="Kluge S."/>
            <person name="Koo H."/>
            <person name="Lacerda D."/>
            <person name="Levin M.J."/>
            <person name="Lorenzi H."/>
            <person name="Louie T."/>
            <person name="Machado C.R."/>
            <person name="McCulloch R."/>
            <person name="McKenna A."/>
            <person name="Mizuno Y."/>
            <person name="Mottram J.C."/>
            <person name="Nelson S."/>
            <person name="Ochaya S."/>
            <person name="Osoegawa K."/>
            <person name="Pai G."/>
            <person name="Parsons M."/>
            <person name="Pentony M."/>
            <person name="Pettersson U."/>
            <person name="Pop M."/>
            <person name="Ramirez J.L."/>
            <person name="Rinta J."/>
            <person name="Robertson L."/>
            <person name="Salzberg S.L."/>
            <person name="Sanchez D.O."/>
            <person name="Seyler A."/>
            <person name="Sharma R."/>
            <person name="Shetty J."/>
            <person name="Simpson A.J."/>
            <person name="Sisk E."/>
            <person name="Tammi M.T."/>
            <person name="Tarleton R."/>
            <person name="Teixeira S."/>
            <person name="Van Aken S."/>
            <person name="Vogt C."/>
            <person name="Ward P.N."/>
            <person name="Wickstead B."/>
            <person name="Wortman J."/>
            <person name="White O."/>
            <person name="Fraser C.M."/>
            <person name="Stuart K.D."/>
            <person name="Andersson B."/>
        </authorList>
    </citation>
    <scope>NUCLEOTIDE SEQUENCE [LARGE SCALE GENOMIC DNA]</scope>
    <source>
        <strain evidence="2 3">CL Brener</strain>
    </source>
</reference>
<proteinExistence type="predicted"/>
<keyword evidence="1" id="KW-0472">Membrane</keyword>